<comment type="caution">
    <text evidence="5">The sequence shown here is derived from an EMBL/GenBank/DDBJ whole genome shotgun (WGS) entry which is preliminary data.</text>
</comment>
<dbReference type="InterPro" id="IPR011008">
    <property type="entry name" value="Dimeric_a/b-barrel"/>
</dbReference>
<dbReference type="PROSITE" id="PS50956">
    <property type="entry name" value="HTH_ASNC_2"/>
    <property type="match status" value="1"/>
</dbReference>
<sequence>MNGKTLHRKAEDMLTINNELPMDDLDQTDRKILNLLQRDATLTATQVADHVGLSQSPCWRRINRLEQEGYIQSTQAILNRHKVGLDIVVLVNIKLSSHGRKMLDEFEQSIVDFSEVVECWTISGSMDYSLRVVAKNIGSYETFLRSKLLQLPHIQEAQSHFTMREVKNVTQLPID</sequence>
<accession>A0ABU9G332</accession>
<keyword evidence="2" id="KW-0238">DNA-binding</keyword>
<evidence type="ECO:0000313" key="6">
    <source>
        <dbReference type="Proteomes" id="UP001379949"/>
    </source>
</evidence>
<evidence type="ECO:0000256" key="1">
    <source>
        <dbReference type="ARBA" id="ARBA00023015"/>
    </source>
</evidence>
<dbReference type="InterPro" id="IPR000485">
    <property type="entry name" value="AsnC-type_HTH_dom"/>
</dbReference>
<dbReference type="PANTHER" id="PTHR30154:SF34">
    <property type="entry name" value="TRANSCRIPTIONAL REGULATOR AZLB"/>
    <property type="match status" value="1"/>
</dbReference>
<evidence type="ECO:0000256" key="2">
    <source>
        <dbReference type="ARBA" id="ARBA00023125"/>
    </source>
</evidence>
<dbReference type="SUPFAM" id="SSF46785">
    <property type="entry name" value="Winged helix' DNA-binding domain"/>
    <property type="match status" value="1"/>
</dbReference>
<dbReference type="InterPro" id="IPR019888">
    <property type="entry name" value="Tscrpt_reg_AsnC-like"/>
</dbReference>
<dbReference type="SUPFAM" id="SSF54909">
    <property type="entry name" value="Dimeric alpha+beta barrel"/>
    <property type="match status" value="1"/>
</dbReference>
<reference evidence="5 6" key="1">
    <citation type="submission" date="2024-02" db="EMBL/GenBank/DDBJ databases">
        <title>Bacteria isolated from the canopy kelp, Nereocystis luetkeana.</title>
        <authorList>
            <person name="Pfister C.A."/>
            <person name="Younker I.T."/>
            <person name="Light S.H."/>
        </authorList>
    </citation>
    <scope>NUCLEOTIDE SEQUENCE [LARGE SCALE GENOMIC DNA]</scope>
    <source>
        <strain evidence="5 6">TI.4.07</strain>
    </source>
</reference>
<proteinExistence type="predicted"/>
<dbReference type="Gene3D" id="3.30.70.920">
    <property type="match status" value="1"/>
</dbReference>
<dbReference type="Proteomes" id="UP001379949">
    <property type="component" value="Unassembled WGS sequence"/>
</dbReference>
<feature type="domain" description="HTH asnC-type" evidence="4">
    <location>
        <begin position="25"/>
        <end position="86"/>
    </location>
</feature>
<dbReference type="Pfam" id="PF13412">
    <property type="entry name" value="HTH_24"/>
    <property type="match status" value="1"/>
</dbReference>
<dbReference type="RefSeq" id="WP_341566203.1">
    <property type="nucleotide sequence ID" value="NZ_JBAKAR010000001.1"/>
</dbReference>
<dbReference type="PRINTS" id="PR00033">
    <property type="entry name" value="HTHASNC"/>
</dbReference>
<gene>
    <name evidence="5" type="ORF">V6242_02570</name>
</gene>
<dbReference type="PANTHER" id="PTHR30154">
    <property type="entry name" value="LEUCINE-RESPONSIVE REGULATORY PROTEIN"/>
    <property type="match status" value="1"/>
</dbReference>
<dbReference type="CDD" id="cd00090">
    <property type="entry name" value="HTH_ARSR"/>
    <property type="match status" value="1"/>
</dbReference>
<evidence type="ECO:0000313" key="5">
    <source>
        <dbReference type="EMBL" id="MEL0612014.1"/>
    </source>
</evidence>
<dbReference type="SMART" id="SM00344">
    <property type="entry name" value="HTH_ASNC"/>
    <property type="match status" value="1"/>
</dbReference>
<dbReference type="PROSITE" id="PS00519">
    <property type="entry name" value="HTH_ASNC_1"/>
    <property type="match status" value="1"/>
</dbReference>
<dbReference type="InterPro" id="IPR011991">
    <property type="entry name" value="ArsR-like_HTH"/>
</dbReference>
<dbReference type="Gene3D" id="1.10.10.10">
    <property type="entry name" value="Winged helix-like DNA-binding domain superfamily/Winged helix DNA-binding domain"/>
    <property type="match status" value="1"/>
</dbReference>
<evidence type="ECO:0000256" key="3">
    <source>
        <dbReference type="ARBA" id="ARBA00023163"/>
    </source>
</evidence>
<protein>
    <submittedName>
        <fullName evidence="5">Lrp/AsnC family transcriptional regulator</fullName>
    </submittedName>
</protein>
<dbReference type="InterPro" id="IPR036388">
    <property type="entry name" value="WH-like_DNA-bd_sf"/>
</dbReference>
<keyword evidence="3" id="KW-0804">Transcription</keyword>
<dbReference type="InterPro" id="IPR036390">
    <property type="entry name" value="WH_DNA-bd_sf"/>
</dbReference>
<dbReference type="EMBL" id="JBAKAR010000001">
    <property type="protein sequence ID" value="MEL0612014.1"/>
    <property type="molecule type" value="Genomic_DNA"/>
</dbReference>
<name>A0ABU9G332_9GAMM</name>
<dbReference type="Pfam" id="PF01037">
    <property type="entry name" value="AsnC_trans_reg"/>
    <property type="match status" value="1"/>
</dbReference>
<keyword evidence="6" id="KW-1185">Reference proteome</keyword>
<dbReference type="InterPro" id="IPR019885">
    <property type="entry name" value="Tscrpt_reg_HTH_AsnC-type_CS"/>
</dbReference>
<keyword evidence="1" id="KW-0805">Transcription regulation</keyword>
<organism evidence="5 6">
    <name type="scientific">Marinomonas arenicola</name>
    <dbReference type="NCBI Taxonomy" id="569601"/>
    <lineage>
        <taxon>Bacteria</taxon>
        <taxon>Pseudomonadati</taxon>
        <taxon>Pseudomonadota</taxon>
        <taxon>Gammaproteobacteria</taxon>
        <taxon>Oceanospirillales</taxon>
        <taxon>Oceanospirillaceae</taxon>
        <taxon>Marinomonas</taxon>
    </lineage>
</organism>
<evidence type="ECO:0000259" key="4">
    <source>
        <dbReference type="PROSITE" id="PS50956"/>
    </source>
</evidence>
<dbReference type="InterPro" id="IPR019887">
    <property type="entry name" value="Tscrpt_reg_AsnC/Lrp_C"/>
</dbReference>